<name>A0ABW1YTK8_9RHOB</name>
<dbReference type="RefSeq" id="WP_386279766.1">
    <property type="nucleotide sequence ID" value="NZ_JBHSWA010000001.1"/>
</dbReference>
<dbReference type="EMBL" id="JBHSWA010000001">
    <property type="protein sequence ID" value="MFC6640444.1"/>
    <property type="molecule type" value="Genomic_DNA"/>
</dbReference>
<reference evidence="2" key="1">
    <citation type="journal article" date="2019" name="Int. J. Syst. Evol. Microbiol.">
        <title>The Global Catalogue of Microorganisms (GCM) 10K type strain sequencing project: providing services to taxonomists for standard genome sequencing and annotation.</title>
        <authorList>
            <consortium name="The Broad Institute Genomics Platform"/>
            <consortium name="The Broad Institute Genome Sequencing Center for Infectious Disease"/>
            <person name="Wu L."/>
            <person name="Ma J."/>
        </authorList>
    </citation>
    <scope>NUCLEOTIDE SEQUENCE [LARGE SCALE GENOMIC DNA]</scope>
    <source>
        <strain evidence="2">NBRC 111368</strain>
    </source>
</reference>
<comment type="caution">
    <text evidence="1">The sequence shown here is derived from an EMBL/GenBank/DDBJ whole genome shotgun (WGS) entry which is preliminary data.</text>
</comment>
<evidence type="ECO:0000313" key="1">
    <source>
        <dbReference type="EMBL" id="MFC6640444.1"/>
    </source>
</evidence>
<accession>A0ABW1YTK8</accession>
<dbReference type="Proteomes" id="UP001596403">
    <property type="component" value="Unassembled WGS sequence"/>
</dbReference>
<organism evidence="1 2">
    <name type="scientific">Sulfitobacter profundi</name>
    <dbReference type="NCBI Taxonomy" id="2679961"/>
    <lineage>
        <taxon>Bacteria</taxon>
        <taxon>Pseudomonadati</taxon>
        <taxon>Pseudomonadota</taxon>
        <taxon>Alphaproteobacteria</taxon>
        <taxon>Rhodobacterales</taxon>
        <taxon>Roseobacteraceae</taxon>
        <taxon>Sulfitobacter</taxon>
    </lineage>
</organism>
<sequence length="117" mass="12666">MGGENAGLFAATLAEVLTEPDVEVGAMLDEFRATLRSRSGGSLSARRFGRLTPTPAFIAETDSADAAPQTWGIWTPRKASAWPNWRGKGTPDPNLVSPRCKATLTIRAMTRKPLWPN</sequence>
<gene>
    <name evidence="1" type="ORF">ACFQAU_00450</name>
</gene>
<proteinExistence type="predicted"/>
<keyword evidence="2" id="KW-1185">Reference proteome</keyword>
<evidence type="ECO:0000313" key="2">
    <source>
        <dbReference type="Proteomes" id="UP001596403"/>
    </source>
</evidence>
<protein>
    <submittedName>
        <fullName evidence="1">Uncharacterized protein</fullName>
    </submittedName>
</protein>